<evidence type="ECO:0000313" key="2">
    <source>
        <dbReference type="EMBL" id="CAF1184562.1"/>
    </source>
</evidence>
<evidence type="ECO:0008006" key="4">
    <source>
        <dbReference type="Google" id="ProtNLM"/>
    </source>
</evidence>
<dbReference type="GO" id="GO:0099604">
    <property type="term" value="F:ligand-gated calcium channel activity"/>
    <property type="evidence" value="ECO:0007669"/>
    <property type="project" value="TreeGrafter"/>
</dbReference>
<name>A0A814VB86_9BILA</name>
<feature type="transmembrane region" description="Helical" evidence="1">
    <location>
        <begin position="12"/>
        <end position="31"/>
    </location>
</feature>
<comment type="caution">
    <text evidence="2">The sequence shown here is derived from an EMBL/GenBank/DDBJ whole genome shotgun (WGS) entry which is preliminary data.</text>
</comment>
<evidence type="ECO:0000313" key="3">
    <source>
        <dbReference type="Proteomes" id="UP000663889"/>
    </source>
</evidence>
<keyword evidence="1" id="KW-1133">Transmembrane helix</keyword>
<proteinExistence type="predicted"/>
<dbReference type="AlphaFoldDB" id="A0A814VB86"/>
<organism evidence="2 3">
    <name type="scientific">Rotaria sordida</name>
    <dbReference type="NCBI Taxonomy" id="392033"/>
    <lineage>
        <taxon>Eukaryota</taxon>
        <taxon>Metazoa</taxon>
        <taxon>Spiralia</taxon>
        <taxon>Gnathifera</taxon>
        <taxon>Rotifera</taxon>
        <taxon>Eurotatoria</taxon>
        <taxon>Bdelloidea</taxon>
        <taxon>Philodinida</taxon>
        <taxon>Philodinidae</taxon>
        <taxon>Rotaria</taxon>
    </lineage>
</organism>
<feature type="transmembrane region" description="Helical" evidence="1">
    <location>
        <begin position="190"/>
        <end position="211"/>
    </location>
</feature>
<protein>
    <recommendedName>
        <fullName evidence="4">Ion transport domain-containing protein</fullName>
    </recommendedName>
</protein>
<sequence>MEFHRSPAVKMLYHFLLYIFFLLAFSYMMLFHMRSPNEKIHWTKVYVIITVSAMLIEDIREFLLEYIHQMSECWQHRNIGELISILVGKFLTHVTPYILFYTGIGLMFFGSDEPHIFSEARIVLAIDLECSLTSYDSVNFTARGIAEAIYFRPYWWLYSIDNDEVKNLMNTAQSDTSSTDQVSEAIVHHILLAFHMIFINILILNLLISVFGHEIDEVKENDKFYWHRQRYRMVREYYEKPALAYPPLSLFVYIKLLIKKIVMKMKKRNKALFRTFKLEIENFHGITDDGFESEATYKYARSVVELKYRKHLQSAKKPKAIVEQVALGVHMVGKLMSLNPKNTTA</sequence>
<accession>A0A814VB86</accession>
<dbReference type="Proteomes" id="UP000663889">
    <property type="component" value="Unassembled WGS sequence"/>
</dbReference>
<gene>
    <name evidence="2" type="ORF">SEV965_LOCUS20243</name>
</gene>
<reference evidence="2" key="1">
    <citation type="submission" date="2021-02" db="EMBL/GenBank/DDBJ databases">
        <authorList>
            <person name="Nowell W R."/>
        </authorList>
    </citation>
    <scope>NUCLEOTIDE SEQUENCE</scope>
</reference>
<dbReference type="EMBL" id="CAJNOU010001303">
    <property type="protein sequence ID" value="CAF1184562.1"/>
    <property type="molecule type" value="Genomic_DNA"/>
</dbReference>
<feature type="transmembrane region" description="Helical" evidence="1">
    <location>
        <begin position="242"/>
        <end position="258"/>
    </location>
</feature>
<dbReference type="InterPro" id="IPR050927">
    <property type="entry name" value="TRPM"/>
</dbReference>
<dbReference type="PANTHER" id="PTHR13800:SF12">
    <property type="entry name" value="TRANSIENT RECEPTOR POTENTIAL CATION CHANNEL SUBFAMILY M MEMBER-LIKE 2"/>
    <property type="match status" value="1"/>
</dbReference>
<evidence type="ECO:0000256" key="1">
    <source>
        <dbReference type="SAM" id="Phobius"/>
    </source>
</evidence>
<keyword evidence="1" id="KW-0472">Membrane</keyword>
<keyword evidence="1" id="KW-0812">Transmembrane</keyword>
<dbReference type="PANTHER" id="PTHR13800">
    <property type="entry name" value="TRANSIENT RECEPTOR POTENTIAL CATION CHANNEL, SUBFAMILY M, MEMBER 6"/>
    <property type="match status" value="1"/>
</dbReference>
<dbReference type="GO" id="GO:0005886">
    <property type="term" value="C:plasma membrane"/>
    <property type="evidence" value="ECO:0007669"/>
    <property type="project" value="TreeGrafter"/>
</dbReference>